<comment type="caution">
    <text evidence="2">The sequence shown here is derived from an EMBL/GenBank/DDBJ whole genome shotgun (WGS) entry which is preliminary data.</text>
</comment>
<dbReference type="InterPro" id="IPR002197">
    <property type="entry name" value="HTH_Fis"/>
</dbReference>
<feature type="domain" description="DNA binding HTH" evidence="1">
    <location>
        <begin position="18"/>
        <end position="53"/>
    </location>
</feature>
<reference evidence="2" key="1">
    <citation type="journal article" date="2015" name="Nature">
        <title>Complex archaea that bridge the gap between prokaryotes and eukaryotes.</title>
        <authorList>
            <person name="Spang A."/>
            <person name="Saw J.H."/>
            <person name="Jorgensen S.L."/>
            <person name="Zaremba-Niedzwiedzka K."/>
            <person name="Martijn J."/>
            <person name="Lind A.E."/>
            <person name="van Eijk R."/>
            <person name="Schleper C."/>
            <person name="Guy L."/>
            <person name="Ettema T.J."/>
        </authorList>
    </citation>
    <scope>NUCLEOTIDE SEQUENCE</scope>
</reference>
<organism evidence="2">
    <name type="scientific">marine sediment metagenome</name>
    <dbReference type="NCBI Taxonomy" id="412755"/>
    <lineage>
        <taxon>unclassified sequences</taxon>
        <taxon>metagenomes</taxon>
        <taxon>ecological metagenomes</taxon>
    </lineage>
</organism>
<sequence>MIAVSFAATSSGSVAGPLERIERRYILQSVDGNRMFAARILGLNRKTLYRKLRHHGTANCALS</sequence>
<evidence type="ECO:0000259" key="1">
    <source>
        <dbReference type="Pfam" id="PF02954"/>
    </source>
</evidence>
<dbReference type="Gene3D" id="1.10.10.60">
    <property type="entry name" value="Homeodomain-like"/>
    <property type="match status" value="1"/>
</dbReference>
<dbReference type="SUPFAM" id="SSF46689">
    <property type="entry name" value="Homeodomain-like"/>
    <property type="match status" value="1"/>
</dbReference>
<protein>
    <recommendedName>
        <fullName evidence="1">DNA binding HTH domain-containing protein</fullName>
    </recommendedName>
</protein>
<gene>
    <name evidence="2" type="ORF">LCGC14_2589280</name>
</gene>
<evidence type="ECO:0000313" key="2">
    <source>
        <dbReference type="EMBL" id="KKL07110.1"/>
    </source>
</evidence>
<dbReference type="Pfam" id="PF02954">
    <property type="entry name" value="HTH_8"/>
    <property type="match status" value="1"/>
</dbReference>
<dbReference type="GO" id="GO:0043565">
    <property type="term" value="F:sequence-specific DNA binding"/>
    <property type="evidence" value="ECO:0007669"/>
    <property type="project" value="InterPro"/>
</dbReference>
<proteinExistence type="predicted"/>
<dbReference type="AlphaFoldDB" id="A0A0F9ACE4"/>
<accession>A0A0F9ACE4</accession>
<dbReference type="EMBL" id="LAZR01043425">
    <property type="protein sequence ID" value="KKL07110.1"/>
    <property type="molecule type" value="Genomic_DNA"/>
</dbReference>
<name>A0A0F9ACE4_9ZZZZ</name>
<dbReference type="InterPro" id="IPR009057">
    <property type="entry name" value="Homeodomain-like_sf"/>
</dbReference>